<sequence>MVPWQCHNEHNLWDALAIKEGRVLCCSVPSTMHGGPTFSKSVKDNFACFPKNRVLKIVEDLTTSSPPSLLSSPASDPLPLLPRLKLQNTPSLIFSLSGFWWNGGGIGEPGWRKPRERRAEPAVERPGTGSVPSDREHQSDHEEGGAGEREDCKGFEGNGAGVCVGVHQLYHKRGE</sequence>
<keyword evidence="2" id="KW-1185">Reference proteome</keyword>
<proteinExistence type="predicted"/>
<accession>A0ACC2LVD2</accession>
<dbReference type="Proteomes" id="UP001234297">
    <property type="component" value="Chromosome 3"/>
</dbReference>
<protein>
    <submittedName>
        <fullName evidence="1">Uncharacterized protein</fullName>
    </submittedName>
</protein>
<gene>
    <name evidence="1" type="ORF">MRB53_011271</name>
</gene>
<dbReference type="EMBL" id="CM056811">
    <property type="protein sequence ID" value="KAJ8637004.1"/>
    <property type="molecule type" value="Genomic_DNA"/>
</dbReference>
<comment type="caution">
    <text evidence="1">The sequence shown here is derived from an EMBL/GenBank/DDBJ whole genome shotgun (WGS) entry which is preliminary data.</text>
</comment>
<reference evidence="1 2" key="1">
    <citation type="journal article" date="2022" name="Hortic Res">
        <title>A haplotype resolved chromosomal level avocado genome allows analysis of novel avocado genes.</title>
        <authorList>
            <person name="Nath O."/>
            <person name="Fletcher S.J."/>
            <person name="Hayward A."/>
            <person name="Shaw L.M."/>
            <person name="Masouleh A.K."/>
            <person name="Furtado A."/>
            <person name="Henry R.J."/>
            <person name="Mitter N."/>
        </authorList>
    </citation>
    <scope>NUCLEOTIDE SEQUENCE [LARGE SCALE GENOMIC DNA]</scope>
    <source>
        <strain evidence="2">cv. Hass</strain>
    </source>
</reference>
<evidence type="ECO:0000313" key="2">
    <source>
        <dbReference type="Proteomes" id="UP001234297"/>
    </source>
</evidence>
<organism evidence="1 2">
    <name type="scientific">Persea americana</name>
    <name type="common">Avocado</name>
    <dbReference type="NCBI Taxonomy" id="3435"/>
    <lineage>
        <taxon>Eukaryota</taxon>
        <taxon>Viridiplantae</taxon>
        <taxon>Streptophyta</taxon>
        <taxon>Embryophyta</taxon>
        <taxon>Tracheophyta</taxon>
        <taxon>Spermatophyta</taxon>
        <taxon>Magnoliopsida</taxon>
        <taxon>Magnoliidae</taxon>
        <taxon>Laurales</taxon>
        <taxon>Lauraceae</taxon>
        <taxon>Persea</taxon>
    </lineage>
</organism>
<name>A0ACC2LVD2_PERAE</name>
<evidence type="ECO:0000313" key="1">
    <source>
        <dbReference type="EMBL" id="KAJ8637004.1"/>
    </source>
</evidence>